<evidence type="ECO:0000313" key="1">
    <source>
        <dbReference type="EMBL" id="MBR0552032.1"/>
    </source>
</evidence>
<gene>
    <name evidence="1" type="ORF">J7S20_05895</name>
</gene>
<comment type="caution">
    <text evidence="1">The sequence shown here is derived from an EMBL/GenBank/DDBJ whole genome shotgun (WGS) entry which is preliminary data.</text>
</comment>
<evidence type="ECO:0000313" key="2">
    <source>
        <dbReference type="Proteomes" id="UP000676996"/>
    </source>
</evidence>
<dbReference type="GO" id="GO:0019825">
    <property type="term" value="F:oxygen binding"/>
    <property type="evidence" value="ECO:0007669"/>
    <property type="project" value="InterPro"/>
</dbReference>
<dbReference type="SUPFAM" id="SSF46458">
    <property type="entry name" value="Globin-like"/>
    <property type="match status" value="1"/>
</dbReference>
<keyword evidence="2" id="KW-1185">Reference proteome</keyword>
<dbReference type="AlphaFoldDB" id="A0A8T4ID61"/>
<sequence>MTASKSVEECDLEQIIPAFYDRVRRDPLIGPLFNETISDWGPHLEKLIAFWSSVMLTSGRYKGNPMAAHVRLKDSLSPEMFDRWLALWSAVTDELVPGPRAVALQEKAGRIAQSLQLALWFRLPVDASDAPDQASSGR</sequence>
<reference evidence="1" key="1">
    <citation type="submission" date="2021-04" db="EMBL/GenBank/DDBJ databases">
        <title>Ouciella asimina sp. nov., isolated from the surface seawater in the hydrothermal field of Okinawa Trough.</title>
        <authorList>
            <person name="Shuang W."/>
        </authorList>
    </citation>
    <scope>NUCLEOTIDE SEQUENCE</scope>
    <source>
        <strain evidence="1">LXI357</strain>
    </source>
</reference>
<dbReference type="RefSeq" id="WP_284053286.1">
    <property type="nucleotide sequence ID" value="NZ_JAGRQC010000001.1"/>
</dbReference>
<dbReference type="GO" id="GO:0020037">
    <property type="term" value="F:heme binding"/>
    <property type="evidence" value="ECO:0007669"/>
    <property type="project" value="InterPro"/>
</dbReference>
<organism evidence="1 2">
    <name type="scientific">Stakelama marina</name>
    <dbReference type="NCBI Taxonomy" id="2826939"/>
    <lineage>
        <taxon>Bacteria</taxon>
        <taxon>Pseudomonadati</taxon>
        <taxon>Pseudomonadota</taxon>
        <taxon>Alphaproteobacteria</taxon>
        <taxon>Sphingomonadales</taxon>
        <taxon>Sphingomonadaceae</taxon>
        <taxon>Stakelama</taxon>
    </lineage>
</organism>
<proteinExistence type="predicted"/>
<dbReference type="InterPro" id="IPR009050">
    <property type="entry name" value="Globin-like_sf"/>
</dbReference>
<dbReference type="Gene3D" id="1.10.490.10">
    <property type="entry name" value="Globins"/>
    <property type="match status" value="1"/>
</dbReference>
<dbReference type="EMBL" id="JAGRQC010000001">
    <property type="protein sequence ID" value="MBR0552032.1"/>
    <property type="molecule type" value="Genomic_DNA"/>
</dbReference>
<dbReference type="InterPro" id="IPR012292">
    <property type="entry name" value="Globin/Proto"/>
</dbReference>
<protein>
    <submittedName>
        <fullName evidence="1">Group III truncated hemoglobin</fullName>
    </submittedName>
</protein>
<name>A0A8T4ID61_9SPHN</name>
<dbReference type="CDD" id="cd08916">
    <property type="entry name" value="TrHb3_P"/>
    <property type="match status" value="1"/>
</dbReference>
<accession>A0A8T4ID61</accession>
<dbReference type="Proteomes" id="UP000676996">
    <property type="component" value="Unassembled WGS sequence"/>
</dbReference>